<dbReference type="EMBL" id="JAVREV010000015">
    <property type="protein sequence ID" value="MDT0445700.1"/>
    <property type="molecule type" value="Genomic_DNA"/>
</dbReference>
<name>A0ABU2SC86_9ACTN</name>
<comment type="caution">
    <text evidence="1">The sequence shown here is derived from an EMBL/GenBank/DDBJ whole genome shotgun (WGS) entry which is preliminary data.</text>
</comment>
<keyword evidence="2" id="KW-1185">Reference proteome</keyword>
<dbReference type="InterPro" id="IPR032721">
    <property type="entry name" value="Toxin-deaminase"/>
</dbReference>
<evidence type="ECO:0000313" key="2">
    <source>
        <dbReference type="Proteomes" id="UP001183615"/>
    </source>
</evidence>
<evidence type="ECO:0000313" key="1">
    <source>
        <dbReference type="EMBL" id="MDT0445700.1"/>
    </source>
</evidence>
<organism evidence="1 2">
    <name type="scientific">Streptomyces johnsoniae</name>
    <dbReference type="NCBI Taxonomy" id="3075532"/>
    <lineage>
        <taxon>Bacteria</taxon>
        <taxon>Bacillati</taxon>
        <taxon>Actinomycetota</taxon>
        <taxon>Actinomycetes</taxon>
        <taxon>Kitasatosporales</taxon>
        <taxon>Streptomycetaceae</taxon>
        <taxon>Streptomyces</taxon>
    </lineage>
</organism>
<gene>
    <name evidence="1" type="ORF">RM779_24330</name>
</gene>
<sequence>MPRALPNQNPNNSRYFDTEFKLLNYIANQLGLPSSTHTGRMDLHSKLEVCGSRSSVIDQFRSDFPNIEINVSWG</sequence>
<reference evidence="2" key="1">
    <citation type="submission" date="2023-07" db="EMBL/GenBank/DDBJ databases">
        <title>30 novel species of actinomycetes from the DSMZ collection.</title>
        <authorList>
            <person name="Nouioui I."/>
        </authorList>
    </citation>
    <scope>NUCLEOTIDE SEQUENCE [LARGE SCALE GENOMIC DNA]</scope>
    <source>
        <strain evidence="2">DSM 41886</strain>
    </source>
</reference>
<accession>A0ABU2SC86</accession>
<proteinExistence type="predicted"/>
<dbReference type="Proteomes" id="UP001183615">
    <property type="component" value="Unassembled WGS sequence"/>
</dbReference>
<dbReference type="Pfam" id="PF14424">
    <property type="entry name" value="Toxin-deaminase"/>
    <property type="match status" value="1"/>
</dbReference>
<protein>
    <submittedName>
        <fullName evidence="1">Deaminase domain-containing protein</fullName>
    </submittedName>
</protein>